<sequence>MIRIAAECGEEGRSLVSCADVGGCEMHEVRVLAAAVFRGVRAVGGVGDEGRGEAEVLSQRERRSGFEAEQRWEMLVAEPFGQCFAQLLARLDAAREPPEAERSEAGRAIWSTGTRLTYRLTADVGNLVRQVAGQAVVEQVQQLMQAFLAVLRVIQSHGVAIEVAGVGCQSTAVAEHSGEDAGTVGGEPPNGFNQGVGRESGGIEAILSLLVVTQFNAFTQLIVDTVVREARQPYEHLVDVARRPGGRVSGVVTRLVVIIETFEKNPERILGVFIRVEDTFEIADKEHVTGERGAGVRTDVRVPQLGGEGTEPVRHAVYHSRAWPGEALRPEAGECLVKRVKQTTDLMAVALRTGYVGEQSAERRVDSIEFIGVIVLGLGEQGIFFALTLPVLPPDLTADVLVERAVESVERGGQCSEHSALHVP</sequence>
<dbReference type="Proteomes" id="UP000236319">
    <property type="component" value="Unassembled WGS sequence"/>
</dbReference>
<organism evidence="1 2">
    <name type="scientific">Babesia ovata</name>
    <dbReference type="NCBI Taxonomy" id="189622"/>
    <lineage>
        <taxon>Eukaryota</taxon>
        <taxon>Sar</taxon>
        <taxon>Alveolata</taxon>
        <taxon>Apicomplexa</taxon>
        <taxon>Aconoidasida</taxon>
        <taxon>Piroplasmida</taxon>
        <taxon>Babesiidae</taxon>
        <taxon>Babesia</taxon>
    </lineage>
</organism>
<evidence type="ECO:0000313" key="2">
    <source>
        <dbReference type="Proteomes" id="UP000236319"/>
    </source>
</evidence>
<comment type="caution">
    <text evidence="1">The sequence shown here is derived from an EMBL/GenBank/DDBJ whole genome shotgun (WGS) entry which is preliminary data.</text>
</comment>
<accession>A0A2H6KIG8</accession>
<dbReference type="GeneID" id="39876553"/>
<keyword evidence="2" id="KW-1185">Reference proteome</keyword>
<reference evidence="1 2" key="1">
    <citation type="journal article" date="2017" name="BMC Genomics">
        <title>Whole-genome assembly of Babesia ovata and comparative genomics between closely related pathogens.</title>
        <authorList>
            <person name="Yamagishi J."/>
            <person name="Asada M."/>
            <person name="Hakimi H."/>
            <person name="Tanaka T.Q."/>
            <person name="Sugimoto C."/>
            <person name="Kawazu S."/>
        </authorList>
    </citation>
    <scope>NUCLEOTIDE SEQUENCE [LARGE SCALE GENOMIC DNA]</scope>
    <source>
        <strain evidence="1 2">Miyake</strain>
    </source>
</reference>
<gene>
    <name evidence="1" type="ORF">BOVATA_042760</name>
</gene>
<proteinExistence type="predicted"/>
<name>A0A2H6KIG8_9APIC</name>
<dbReference type="VEuPathDB" id="PiroplasmaDB:BOVATA_042760"/>
<dbReference type="EMBL" id="BDSA01000007">
    <property type="protein sequence ID" value="GBE62783.1"/>
    <property type="molecule type" value="Genomic_DNA"/>
</dbReference>
<evidence type="ECO:0000313" key="1">
    <source>
        <dbReference type="EMBL" id="GBE62783.1"/>
    </source>
</evidence>
<protein>
    <submittedName>
        <fullName evidence="1">Uncharacterized protein</fullName>
    </submittedName>
</protein>
<dbReference type="RefSeq" id="XP_028869026.1">
    <property type="nucleotide sequence ID" value="XM_029013193.1"/>
</dbReference>
<dbReference type="AlphaFoldDB" id="A0A2H6KIG8"/>